<organism evidence="1 2">
    <name type="scientific">Paralcaligenes ureilyticus</name>
    <dbReference type="NCBI Taxonomy" id="627131"/>
    <lineage>
        <taxon>Bacteria</taxon>
        <taxon>Pseudomonadati</taxon>
        <taxon>Pseudomonadota</taxon>
        <taxon>Betaproteobacteria</taxon>
        <taxon>Burkholderiales</taxon>
        <taxon>Alcaligenaceae</taxon>
        <taxon>Paralcaligenes</taxon>
    </lineage>
</organism>
<protein>
    <submittedName>
        <fullName evidence="1">Uncharacterized protein</fullName>
    </submittedName>
</protein>
<keyword evidence="2" id="KW-1185">Reference proteome</keyword>
<dbReference type="RefSeq" id="WP_132581213.1">
    <property type="nucleotide sequence ID" value="NZ_SMAJ01000004.1"/>
</dbReference>
<dbReference type="OrthoDB" id="9796012at2"/>
<comment type="caution">
    <text evidence="1">The sequence shown here is derived from an EMBL/GenBank/DDBJ whole genome shotgun (WGS) entry which is preliminary data.</text>
</comment>
<gene>
    <name evidence="1" type="ORF">EDC26_104207</name>
</gene>
<evidence type="ECO:0000313" key="2">
    <source>
        <dbReference type="Proteomes" id="UP000295525"/>
    </source>
</evidence>
<dbReference type="AlphaFoldDB" id="A0A4R3MAZ8"/>
<sequence length="77" mass="8970">MLSFKHTLQLWIHWHGLGLALDTELFGLIAQSRVGHRPGRVETRQRKRRPKPYPWLKKHLGLARDDILLDGGAQRPK</sequence>
<name>A0A4R3MAZ8_9BURK</name>
<reference evidence="1 2" key="1">
    <citation type="submission" date="2019-03" db="EMBL/GenBank/DDBJ databases">
        <title>Genomic Encyclopedia of Type Strains, Phase IV (KMG-IV): sequencing the most valuable type-strain genomes for metagenomic binning, comparative biology and taxonomic classification.</title>
        <authorList>
            <person name="Goeker M."/>
        </authorList>
    </citation>
    <scope>NUCLEOTIDE SEQUENCE [LARGE SCALE GENOMIC DNA]</scope>
    <source>
        <strain evidence="1 2">DSM 24591</strain>
    </source>
</reference>
<dbReference type="EMBL" id="SMAJ01000004">
    <property type="protein sequence ID" value="TCT09047.1"/>
    <property type="molecule type" value="Genomic_DNA"/>
</dbReference>
<accession>A0A4R3MAZ8</accession>
<proteinExistence type="predicted"/>
<dbReference type="Proteomes" id="UP000295525">
    <property type="component" value="Unassembled WGS sequence"/>
</dbReference>
<evidence type="ECO:0000313" key="1">
    <source>
        <dbReference type="EMBL" id="TCT09047.1"/>
    </source>
</evidence>